<protein>
    <submittedName>
        <fullName evidence="1">Uncharacterized protein</fullName>
    </submittedName>
</protein>
<comment type="caution">
    <text evidence="1">The sequence shown here is derived from an EMBL/GenBank/DDBJ whole genome shotgun (WGS) entry which is preliminary data.</text>
</comment>
<name>A0A430FAJ9_9BIFI</name>
<evidence type="ECO:0000313" key="2">
    <source>
        <dbReference type="Proteomes" id="UP000288052"/>
    </source>
</evidence>
<accession>A0A430FAJ9</accession>
<dbReference type="EMBL" id="QXGI01000001">
    <property type="protein sequence ID" value="RSX49853.1"/>
    <property type="molecule type" value="Genomic_DNA"/>
</dbReference>
<proteinExistence type="predicted"/>
<evidence type="ECO:0000313" key="1">
    <source>
        <dbReference type="EMBL" id="RSX49853.1"/>
    </source>
</evidence>
<organism evidence="1 2">
    <name type="scientific">Bifidobacterium castoris</name>
    <dbReference type="NCBI Taxonomy" id="2306972"/>
    <lineage>
        <taxon>Bacteria</taxon>
        <taxon>Bacillati</taxon>
        <taxon>Actinomycetota</taxon>
        <taxon>Actinomycetes</taxon>
        <taxon>Bifidobacteriales</taxon>
        <taxon>Bifidobacteriaceae</taxon>
        <taxon>Bifidobacterium</taxon>
    </lineage>
</organism>
<dbReference type="AlphaFoldDB" id="A0A430FAJ9"/>
<reference evidence="1 2" key="1">
    <citation type="submission" date="2018-09" db="EMBL/GenBank/DDBJ databases">
        <title>Characterization of the phylogenetic diversity of five novel species belonging to the genus Bifidobacterium.</title>
        <authorList>
            <person name="Lugli G.A."/>
            <person name="Duranti S."/>
            <person name="Milani C."/>
        </authorList>
    </citation>
    <scope>NUCLEOTIDE SEQUENCE [LARGE SCALE GENOMIC DNA]</scope>
    <source>
        <strain evidence="1 2">2020B</strain>
    </source>
</reference>
<dbReference type="Proteomes" id="UP000288052">
    <property type="component" value="Unassembled WGS sequence"/>
</dbReference>
<keyword evidence="2" id="KW-1185">Reference proteome</keyword>
<gene>
    <name evidence="1" type="ORF">D2E22_0314</name>
</gene>
<sequence length="203" mass="21417">MPPAIGAPGPDGAVLDDNEVMDVKRRIDALSAAGERREATRLARSLGAVCPGDRMPYGSGYVTVYDGHSLETGFSDGYRIVRCAVFQPDRTPVSAPHKAPAVRPGPDGRTVNIVGLAREVERRAAMGDRAGADRLAAAMGAWTVSDPIPDEALEEGAAVTVFDGRRMETGIVADGRIVSAGAFWPETCRPPTRCDTPTRADAS</sequence>